<feature type="domain" description="TIR" evidence="7">
    <location>
        <begin position="9"/>
        <end position="136"/>
    </location>
</feature>
<feature type="domain" description="Peptidase S1" evidence="8">
    <location>
        <begin position="153"/>
        <end position="381"/>
    </location>
</feature>
<dbReference type="InterPro" id="IPR035897">
    <property type="entry name" value="Toll_tir_struct_dom_sf"/>
</dbReference>
<dbReference type="InterPro" id="IPR001254">
    <property type="entry name" value="Trypsin_dom"/>
</dbReference>
<dbReference type="Gene3D" id="3.40.50.10140">
    <property type="entry name" value="Toll/interleukin-1 receptor homology (TIR) domain"/>
    <property type="match status" value="1"/>
</dbReference>
<gene>
    <name evidence="10" type="primary">LOC106486564</name>
</gene>
<evidence type="ECO:0000259" key="8">
    <source>
        <dbReference type="PROSITE" id="PS50240"/>
    </source>
</evidence>
<evidence type="ECO:0000256" key="2">
    <source>
        <dbReference type="ARBA" id="ARBA00022801"/>
    </source>
</evidence>
<keyword evidence="3 5" id="KW-0720">Serine protease</keyword>
<dbReference type="InterPro" id="IPR018114">
    <property type="entry name" value="TRYPSIN_HIS"/>
</dbReference>
<dbReference type="PROSITE" id="PS00134">
    <property type="entry name" value="TRYPSIN_HIS"/>
    <property type="match status" value="1"/>
</dbReference>
<dbReference type="SMART" id="SM00020">
    <property type="entry name" value="Tryp_SPc"/>
    <property type="match status" value="1"/>
</dbReference>
<keyword evidence="9" id="KW-1185">Reference proteome</keyword>
<dbReference type="RefSeq" id="XP_067169079.1">
    <property type="nucleotide sequence ID" value="XM_067312978.1"/>
</dbReference>
<dbReference type="Proteomes" id="UP001652627">
    <property type="component" value="Chromosome 30"/>
</dbReference>
<keyword evidence="4" id="KW-1015">Disulfide bond</keyword>
<dbReference type="InterPro" id="IPR000157">
    <property type="entry name" value="TIR_dom"/>
</dbReference>
<evidence type="ECO:0000259" key="7">
    <source>
        <dbReference type="PROSITE" id="PS50104"/>
    </source>
</evidence>
<evidence type="ECO:0000256" key="1">
    <source>
        <dbReference type="ARBA" id="ARBA00022670"/>
    </source>
</evidence>
<evidence type="ECO:0000313" key="10">
    <source>
        <dbReference type="RefSeq" id="XP_067169079.1"/>
    </source>
</evidence>
<dbReference type="Pfam" id="PF00089">
    <property type="entry name" value="Trypsin"/>
    <property type="match status" value="1"/>
</dbReference>
<evidence type="ECO:0000256" key="4">
    <source>
        <dbReference type="ARBA" id="ARBA00023157"/>
    </source>
</evidence>
<feature type="compositionally biased region" description="Low complexity" evidence="6">
    <location>
        <begin position="411"/>
        <end position="436"/>
    </location>
</feature>
<evidence type="ECO:0000256" key="6">
    <source>
        <dbReference type="SAM" id="MobiDB-lite"/>
    </source>
</evidence>
<dbReference type="PRINTS" id="PR00722">
    <property type="entry name" value="CHYMOTRYPSIN"/>
</dbReference>
<dbReference type="InterPro" id="IPR009003">
    <property type="entry name" value="Peptidase_S1_PA"/>
</dbReference>
<dbReference type="PROSITE" id="PS00135">
    <property type="entry name" value="TRYPSIN_SER"/>
    <property type="match status" value="1"/>
</dbReference>
<protein>
    <submittedName>
        <fullName evidence="10">Granzyme M-like</fullName>
    </submittedName>
</protein>
<feature type="region of interest" description="Disordered" evidence="6">
    <location>
        <begin position="381"/>
        <end position="455"/>
    </location>
</feature>
<dbReference type="Gene3D" id="2.40.10.10">
    <property type="entry name" value="Trypsin-like serine proteases"/>
    <property type="match status" value="2"/>
</dbReference>
<name>A0ABM4FVU8_9AVES</name>
<feature type="compositionally biased region" description="Low complexity" evidence="6">
    <location>
        <begin position="445"/>
        <end position="455"/>
    </location>
</feature>
<dbReference type="InterPro" id="IPR033116">
    <property type="entry name" value="TRYPSIN_SER"/>
</dbReference>
<dbReference type="CDD" id="cd00190">
    <property type="entry name" value="Tryp_SPc"/>
    <property type="match status" value="1"/>
</dbReference>
<organism evidence="9 10">
    <name type="scientific">Apteryx mantelli</name>
    <name type="common">North Island brown kiwi</name>
    <dbReference type="NCBI Taxonomy" id="2696672"/>
    <lineage>
        <taxon>Eukaryota</taxon>
        <taxon>Metazoa</taxon>
        <taxon>Chordata</taxon>
        <taxon>Craniata</taxon>
        <taxon>Vertebrata</taxon>
        <taxon>Euteleostomi</taxon>
        <taxon>Archelosauria</taxon>
        <taxon>Archosauria</taxon>
        <taxon>Dinosauria</taxon>
        <taxon>Saurischia</taxon>
        <taxon>Theropoda</taxon>
        <taxon>Coelurosauria</taxon>
        <taxon>Aves</taxon>
        <taxon>Palaeognathae</taxon>
        <taxon>Apterygiformes</taxon>
        <taxon>Apterygidae</taxon>
        <taxon>Apteryx</taxon>
    </lineage>
</organism>
<reference evidence="10" key="1">
    <citation type="submission" date="2025-08" db="UniProtKB">
        <authorList>
            <consortium name="RefSeq"/>
        </authorList>
    </citation>
    <scope>IDENTIFICATION</scope>
    <source>
        <tissue evidence="10">Blood</tissue>
    </source>
</reference>
<dbReference type="InterPro" id="IPR043504">
    <property type="entry name" value="Peptidase_S1_PA_chymotrypsin"/>
</dbReference>
<dbReference type="SUPFAM" id="SSF52200">
    <property type="entry name" value="Toll/Interleukin receptor TIR domain"/>
    <property type="match status" value="1"/>
</dbReference>
<keyword evidence="2 5" id="KW-0378">Hydrolase</keyword>
<dbReference type="PANTHER" id="PTHR24271:SF51">
    <property type="entry name" value="GRANZYME M"/>
    <property type="match status" value="1"/>
</dbReference>
<dbReference type="SUPFAM" id="SSF50494">
    <property type="entry name" value="Trypsin-like serine proteases"/>
    <property type="match status" value="1"/>
</dbReference>
<dbReference type="Pfam" id="PF13676">
    <property type="entry name" value="TIR_2"/>
    <property type="match status" value="1"/>
</dbReference>
<dbReference type="PANTHER" id="PTHR24271">
    <property type="entry name" value="KALLIKREIN-RELATED"/>
    <property type="match status" value="1"/>
</dbReference>
<dbReference type="GeneID" id="106486564"/>
<dbReference type="InterPro" id="IPR001314">
    <property type="entry name" value="Peptidase_S1A"/>
</dbReference>
<accession>A0ABM4FVU8</accession>
<evidence type="ECO:0000256" key="5">
    <source>
        <dbReference type="RuleBase" id="RU363034"/>
    </source>
</evidence>
<dbReference type="PROSITE" id="PS50104">
    <property type="entry name" value="TIR"/>
    <property type="match status" value="1"/>
</dbReference>
<proteinExistence type="predicted"/>
<dbReference type="PROSITE" id="PS50240">
    <property type="entry name" value="TRYPSIN_DOM"/>
    <property type="match status" value="1"/>
</dbReference>
<sequence>MSAPSRHRFTYDFSIWYCPEDDRIASDISKVLTKEGFRGYAEHQDQVAGTSVILTATQVIQASRVAIIILSTRSLGDPWCQRVSEWNLQHSIHDDGTKIIPVYVDIKKNEVPLFLQHLTGLEYENTFFYKRLVDSLRKSQSRATARGWFQPSIIGGQEAKPHSRPYMVSIWRKGHHTCGGALVHKRWVLTAAHCISQQDVPKGKVVVGLHSLSEYGVPAQTFGIRKVCPHPGYSRETMENDILLLQLERKVPLDKRRRLIRLLKREPAAGEMCSVAGWGINRTGQLSDRLQQLEVKVMDVRMCNNSRFWDGEIGPTMICFQGCRKGLAPAKGDSGGPLVCGKKAAVAGVISFTSQNVLDLFKPAVATSAVKHQKWFRKTLRNGCASAPGPGARDRQTTPSYLHRQHPAPRPGVAAALRASPAGRRGPASSSAAHPAAPFPPLPPALRDAARLPLA</sequence>
<evidence type="ECO:0000313" key="9">
    <source>
        <dbReference type="Proteomes" id="UP001652627"/>
    </source>
</evidence>
<evidence type="ECO:0000256" key="3">
    <source>
        <dbReference type="ARBA" id="ARBA00022825"/>
    </source>
</evidence>
<keyword evidence="1 5" id="KW-0645">Protease</keyword>